<comment type="similarity">
    <text evidence="1">Belongs to the sodium:galactoside symporter (TC 2.A.2) family.</text>
</comment>
<feature type="transmembrane region" description="Helical" evidence="3">
    <location>
        <begin position="254"/>
        <end position="278"/>
    </location>
</feature>
<feature type="transmembrane region" description="Helical" evidence="3">
    <location>
        <begin position="290"/>
        <end position="307"/>
    </location>
</feature>
<evidence type="ECO:0000256" key="2">
    <source>
        <dbReference type="SAM" id="MobiDB-lite"/>
    </source>
</evidence>
<accession>A0A941HYF2</accession>
<protein>
    <submittedName>
        <fullName evidence="4">MFS transporter</fullName>
    </submittedName>
</protein>
<reference evidence="4" key="1">
    <citation type="submission" date="2021-04" db="EMBL/GenBank/DDBJ databases">
        <title>Draft genome assembly of strain Phenylobacterium sp. 20VBR1 using MiniION and Illumina platforms.</title>
        <authorList>
            <person name="Thomas F.A."/>
            <person name="Krishnan K.P."/>
            <person name="Sinha R.K."/>
        </authorList>
    </citation>
    <scope>NUCLEOTIDE SEQUENCE</scope>
    <source>
        <strain evidence="4">20VBR1</strain>
    </source>
</reference>
<evidence type="ECO:0000313" key="5">
    <source>
        <dbReference type="Proteomes" id="UP000622580"/>
    </source>
</evidence>
<dbReference type="GO" id="GO:0008643">
    <property type="term" value="P:carbohydrate transport"/>
    <property type="evidence" value="ECO:0007669"/>
    <property type="project" value="InterPro"/>
</dbReference>
<proteinExistence type="inferred from homology"/>
<keyword evidence="3" id="KW-0472">Membrane</keyword>
<feature type="transmembrane region" description="Helical" evidence="3">
    <location>
        <begin position="319"/>
        <end position="340"/>
    </location>
</feature>
<feature type="transmembrane region" description="Helical" evidence="3">
    <location>
        <begin position="120"/>
        <end position="146"/>
    </location>
</feature>
<evidence type="ECO:0000313" key="4">
    <source>
        <dbReference type="EMBL" id="MBR7621375.1"/>
    </source>
</evidence>
<feature type="transmembrane region" description="Helical" evidence="3">
    <location>
        <begin position="352"/>
        <end position="374"/>
    </location>
</feature>
<sequence>MVGAIYVRKTSRVGPISLSTKFFQGLGALPDVFKGFGFNTFLLFFYSQVLGAPPVLVATAIALTTVLDGAVDPLIGSFSDNLKSRLGRRHPLMYASVLPLVLGLYLVFSPPTGLDHNGLFAWIFATTALVGIAISLFSVPWTALMAELSDDYAERTEIVVWRYAVGWIGGLAFTFSVWTFIFPATPAFPRGQLNADNYVLFAPVLAVCVGLAALVATQLTRREIPFLVQPAAASSFSLRRMIDELFSMLSNRDFLVLFMGALLSACIGGTTSALEIYMSTYFWGLGSAELRWFSLAFFGAAAAFVLLPRMQRILDKKILMLGCFGLLLLDGVTMISLRLLEVLPANGEPALLILLLANTIFRTFLGTVLGVMFISMLADSLDAQELRNGKRQEGMFAAALSFSTKATAGVGVLAGGLLLQNVIQWPVGKTTGVIDPDIVFRLGLVAGVLVPLAYVAPLLVGMGYRITREAHAEIRRQVAAQRLSSFGHDPDPPAAPPTTANTPLAEPTAP</sequence>
<organism evidence="4 5">
    <name type="scientific">Phenylobacterium glaciei</name>
    <dbReference type="NCBI Taxonomy" id="2803784"/>
    <lineage>
        <taxon>Bacteria</taxon>
        <taxon>Pseudomonadati</taxon>
        <taxon>Pseudomonadota</taxon>
        <taxon>Alphaproteobacteria</taxon>
        <taxon>Caulobacterales</taxon>
        <taxon>Caulobacteraceae</taxon>
        <taxon>Phenylobacterium</taxon>
    </lineage>
</organism>
<gene>
    <name evidence="4" type="ORF">JKL49_18425</name>
</gene>
<dbReference type="InterPro" id="IPR036259">
    <property type="entry name" value="MFS_trans_sf"/>
</dbReference>
<comment type="caution">
    <text evidence="4">The sequence shown here is derived from an EMBL/GenBank/DDBJ whole genome shotgun (WGS) entry which is preliminary data.</text>
</comment>
<dbReference type="PANTHER" id="PTHR11328:SF24">
    <property type="entry name" value="MAJOR FACILITATOR SUPERFAMILY (MFS) PROFILE DOMAIN-CONTAINING PROTEIN"/>
    <property type="match status" value="1"/>
</dbReference>
<name>A0A941HYF2_9CAUL</name>
<feature type="transmembrane region" description="Helical" evidence="3">
    <location>
        <begin position="438"/>
        <end position="460"/>
    </location>
</feature>
<dbReference type="RefSeq" id="WP_215342490.1">
    <property type="nucleotide sequence ID" value="NZ_JAGSGD010000001.1"/>
</dbReference>
<dbReference type="SUPFAM" id="SSF103473">
    <property type="entry name" value="MFS general substrate transporter"/>
    <property type="match status" value="1"/>
</dbReference>
<dbReference type="GO" id="GO:0015293">
    <property type="term" value="F:symporter activity"/>
    <property type="evidence" value="ECO:0007669"/>
    <property type="project" value="InterPro"/>
</dbReference>
<feature type="transmembrane region" description="Helical" evidence="3">
    <location>
        <begin position="395"/>
        <end position="418"/>
    </location>
</feature>
<dbReference type="PANTHER" id="PTHR11328">
    <property type="entry name" value="MAJOR FACILITATOR SUPERFAMILY DOMAIN-CONTAINING PROTEIN"/>
    <property type="match status" value="1"/>
</dbReference>
<keyword evidence="3" id="KW-1133">Transmembrane helix</keyword>
<dbReference type="Proteomes" id="UP000622580">
    <property type="component" value="Unassembled WGS sequence"/>
</dbReference>
<dbReference type="InterPro" id="IPR039672">
    <property type="entry name" value="MFS_2"/>
</dbReference>
<feature type="transmembrane region" description="Helical" evidence="3">
    <location>
        <begin position="158"/>
        <end position="178"/>
    </location>
</feature>
<feature type="transmembrane region" description="Helical" evidence="3">
    <location>
        <begin position="198"/>
        <end position="217"/>
    </location>
</feature>
<feature type="region of interest" description="Disordered" evidence="2">
    <location>
        <begin position="485"/>
        <end position="510"/>
    </location>
</feature>
<feature type="compositionally biased region" description="Low complexity" evidence="2">
    <location>
        <begin position="497"/>
        <end position="510"/>
    </location>
</feature>
<dbReference type="AlphaFoldDB" id="A0A941HYF2"/>
<keyword evidence="3" id="KW-0812">Transmembrane</keyword>
<dbReference type="Pfam" id="PF13347">
    <property type="entry name" value="MFS_2"/>
    <property type="match status" value="1"/>
</dbReference>
<evidence type="ECO:0000256" key="1">
    <source>
        <dbReference type="ARBA" id="ARBA00009617"/>
    </source>
</evidence>
<dbReference type="GO" id="GO:0005886">
    <property type="term" value="C:plasma membrane"/>
    <property type="evidence" value="ECO:0007669"/>
    <property type="project" value="TreeGrafter"/>
</dbReference>
<feature type="transmembrane region" description="Helical" evidence="3">
    <location>
        <begin position="92"/>
        <end position="108"/>
    </location>
</feature>
<evidence type="ECO:0000256" key="3">
    <source>
        <dbReference type="SAM" id="Phobius"/>
    </source>
</evidence>
<keyword evidence="5" id="KW-1185">Reference proteome</keyword>
<dbReference type="Gene3D" id="1.20.1250.20">
    <property type="entry name" value="MFS general substrate transporter like domains"/>
    <property type="match status" value="1"/>
</dbReference>
<dbReference type="EMBL" id="JAGSGD010000001">
    <property type="protein sequence ID" value="MBR7621375.1"/>
    <property type="molecule type" value="Genomic_DNA"/>
</dbReference>